<dbReference type="InterPro" id="IPR001352">
    <property type="entry name" value="RNase_HII/HIII"/>
</dbReference>
<evidence type="ECO:0000256" key="13">
    <source>
        <dbReference type="ARBA" id="ARBA00023211"/>
    </source>
</evidence>
<dbReference type="CDD" id="cd07182">
    <property type="entry name" value="RNase_HII_bacteria_HII_like"/>
    <property type="match status" value="1"/>
</dbReference>
<dbReference type="AlphaFoldDB" id="A0A8J7CCC5"/>
<name>A0A8J7CCC5_9BACT</name>
<dbReference type="SUPFAM" id="SSF53098">
    <property type="entry name" value="Ribonuclease H-like"/>
    <property type="match status" value="1"/>
</dbReference>
<gene>
    <name evidence="14" type="primary">rnhB</name>
    <name evidence="18" type="ORF">IFK94_03945</name>
</gene>
<evidence type="ECO:0000256" key="16">
    <source>
        <dbReference type="RuleBase" id="RU003515"/>
    </source>
</evidence>
<comment type="cofactor">
    <cofactor evidence="14 15">
        <name>Mn(2+)</name>
        <dbReference type="ChEBI" id="CHEBI:29035"/>
    </cofactor>
    <cofactor evidence="14 15">
        <name>Mg(2+)</name>
        <dbReference type="ChEBI" id="CHEBI:18420"/>
    </cofactor>
    <text evidence="14 15">Manganese or magnesium. Binds 1 divalent metal ion per monomer in the absence of substrate. May bind a second metal ion after substrate binding.</text>
</comment>
<dbReference type="PROSITE" id="PS51975">
    <property type="entry name" value="RNASE_H_2"/>
    <property type="match status" value="1"/>
</dbReference>
<dbReference type="GO" id="GO:0005737">
    <property type="term" value="C:cytoplasm"/>
    <property type="evidence" value="ECO:0007669"/>
    <property type="project" value="UniProtKB-SubCell"/>
</dbReference>
<evidence type="ECO:0000256" key="11">
    <source>
        <dbReference type="ARBA" id="ARBA00022759"/>
    </source>
</evidence>
<keyword evidence="11 14" id="KW-0255">Endonuclease</keyword>
<dbReference type="PANTHER" id="PTHR10954">
    <property type="entry name" value="RIBONUCLEASE H2 SUBUNIT A"/>
    <property type="match status" value="1"/>
</dbReference>
<dbReference type="InterPro" id="IPR022898">
    <property type="entry name" value="RNase_HII"/>
</dbReference>
<comment type="function">
    <text evidence="3 14 16">Endonuclease that specifically degrades the RNA of RNA-DNA hybrids.</text>
</comment>
<feature type="domain" description="RNase H type-2" evidence="17">
    <location>
        <begin position="25"/>
        <end position="212"/>
    </location>
</feature>
<comment type="catalytic activity">
    <reaction evidence="1 14 15 16">
        <text>Endonucleolytic cleavage to 5'-phosphomonoester.</text>
        <dbReference type="EC" id="3.1.26.4"/>
    </reaction>
</comment>
<dbReference type="EC" id="3.1.26.4" evidence="6 14"/>
<dbReference type="GO" id="GO:0006298">
    <property type="term" value="P:mismatch repair"/>
    <property type="evidence" value="ECO:0007669"/>
    <property type="project" value="TreeGrafter"/>
</dbReference>
<comment type="similarity">
    <text evidence="5 14 16">Belongs to the RNase HII family.</text>
</comment>
<evidence type="ECO:0000256" key="2">
    <source>
        <dbReference type="ARBA" id="ARBA00001946"/>
    </source>
</evidence>
<dbReference type="InterPro" id="IPR036397">
    <property type="entry name" value="RNaseH_sf"/>
</dbReference>
<keyword evidence="12 14" id="KW-0378">Hydrolase</keyword>
<keyword evidence="9 14" id="KW-0540">Nuclease</keyword>
<evidence type="ECO:0000256" key="10">
    <source>
        <dbReference type="ARBA" id="ARBA00022723"/>
    </source>
</evidence>
<sequence length="212" mass="23373">MGSVDQQPVTDRLEREKSLWAMGFQRIAGVDEAGVGPLAGPVVAAAVVFRQGEYLPEANDSKKLTAARREKLAVRIKEEALAWSVAMVHPEEIDRLNIYHASLEAMRRAVVGLSEPPDRVLVDARTIPGIETPQDGIIKGDASCHIIGAASILAKTARDELMVNMDRKYPGYGFAGHKGYPTEAHRDAIRKQGPCPIHRKSFNLLPERRLFE</sequence>
<keyword evidence="10 14" id="KW-0479">Metal-binding</keyword>
<evidence type="ECO:0000256" key="7">
    <source>
        <dbReference type="ARBA" id="ARBA00019179"/>
    </source>
</evidence>
<evidence type="ECO:0000256" key="3">
    <source>
        <dbReference type="ARBA" id="ARBA00004065"/>
    </source>
</evidence>
<dbReference type="GO" id="GO:0004523">
    <property type="term" value="F:RNA-DNA hybrid ribonuclease activity"/>
    <property type="evidence" value="ECO:0007669"/>
    <property type="project" value="UniProtKB-UniRule"/>
</dbReference>
<evidence type="ECO:0000256" key="1">
    <source>
        <dbReference type="ARBA" id="ARBA00000077"/>
    </source>
</evidence>
<dbReference type="Proteomes" id="UP000648239">
    <property type="component" value="Unassembled WGS sequence"/>
</dbReference>
<evidence type="ECO:0000256" key="4">
    <source>
        <dbReference type="ARBA" id="ARBA00004496"/>
    </source>
</evidence>
<dbReference type="GO" id="GO:0030145">
    <property type="term" value="F:manganese ion binding"/>
    <property type="evidence" value="ECO:0007669"/>
    <property type="project" value="UniProtKB-UniRule"/>
</dbReference>
<evidence type="ECO:0000256" key="8">
    <source>
        <dbReference type="ARBA" id="ARBA00022490"/>
    </source>
</evidence>
<reference evidence="18 19" key="1">
    <citation type="submission" date="2020-08" db="EMBL/GenBank/DDBJ databases">
        <title>Acidobacteriota in marine sediments use diverse sulfur dissimilation pathways.</title>
        <authorList>
            <person name="Wasmund K."/>
        </authorList>
    </citation>
    <scope>NUCLEOTIDE SEQUENCE [LARGE SCALE GENOMIC DNA]</scope>
    <source>
        <strain evidence="18">MAG AM4</strain>
    </source>
</reference>
<evidence type="ECO:0000313" key="18">
    <source>
        <dbReference type="EMBL" id="MBD3867257.1"/>
    </source>
</evidence>
<dbReference type="PANTHER" id="PTHR10954:SF18">
    <property type="entry name" value="RIBONUCLEASE HII"/>
    <property type="match status" value="1"/>
</dbReference>
<evidence type="ECO:0000256" key="12">
    <source>
        <dbReference type="ARBA" id="ARBA00022801"/>
    </source>
</evidence>
<dbReference type="EMBL" id="JACXWD010000008">
    <property type="protein sequence ID" value="MBD3867257.1"/>
    <property type="molecule type" value="Genomic_DNA"/>
</dbReference>
<dbReference type="InterPro" id="IPR024567">
    <property type="entry name" value="RNase_HII/HIII_dom"/>
</dbReference>
<dbReference type="NCBIfam" id="NF000595">
    <property type="entry name" value="PRK00015.1-3"/>
    <property type="match status" value="1"/>
</dbReference>
<comment type="cofactor">
    <cofactor evidence="2">
        <name>Mg(2+)</name>
        <dbReference type="ChEBI" id="CHEBI:18420"/>
    </cofactor>
</comment>
<evidence type="ECO:0000256" key="14">
    <source>
        <dbReference type="HAMAP-Rule" id="MF_00052"/>
    </source>
</evidence>
<dbReference type="GO" id="GO:0003723">
    <property type="term" value="F:RNA binding"/>
    <property type="evidence" value="ECO:0007669"/>
    <property type="project" value="UniProtKB-UniRule"/>
</dbReference>
<evidence type="ECO:0000256" key="9">
    <source>
        <dbReference type="ARBA" id="ARBA00022722"/>
    </source>
</evidence>
<protein>
    <recommendedName>
        <fullName evidence="7 14">Ribonuclease HII</fullName>
        <shortName evidence="14">RNase HII</shortName>
        <ecNumber evidence="6 14">3.1.26.4</ecNumber>
    </recommendedName>
</protein>
<dbReference type="NCBIfam" id="NF000594">
    <property type="entry name" value="PRK00015.1-1"/>
    <property type="match status" value="1"/>
</dbReference>
<dbReference type="InterPro" id="IPR012337">
    <property type="entry name" value="RNaseH-like_sf"/>
</dbReference>
<accession>A0A8J7CCC5</accession>
<evidence type="ECO:0000256" key="6">
    <source>
        <dbReference type="ARBA" id="ARBA00012180"/>
    </source>
</evidence>
<dbReference type="GO" id="GO:0032299">
    <property type="term" value="C:ribonuclease H2 complex"/>
    <property type="evidence" value="ECO:0007669"/>
    <property type="project" value="TreeGrafter"/>
</dbReference>
<comment type="subcellular location">
    <subcellularLocation>
        <location evidence="4 14">Cytoplasm</location>
    </subcellularLocation>
</comment>
<feature type="binding site" evidence="14 15">
    <location>
        <position position="31"/>
    </location>
    <ligand>
        <name>a divalent metal cation</name>
        <dbReference type="ChEBI" id="CHEBI:60240"/>
    </ligand>
</feature>
<evidence type="ECO:0000256" key="5">
    <source>
        <dbReference type="ARBA" id="ARBA00007383"/>
    </source>
</evidence>
<dbReference type="Gene3D" id="3.30.420.10">
    <property type="entry name" value="Ribonuclease H-like superfamily/Ribonuclease H"/>
    <property type="match status" value="1"/>
</dbReference>
<dbReference type="GO" id="GO:0043137">
    <property type="term" value="P:DNA replication, removal of RNA primer"/>
    <property type="evidence" value="ECO:0007669"/>
    <property type="project" value="TreeGrafter"/>
</dbReference>
<comment type="caution">
    <text evidence="18">The sequence shown here is derived from an EMBL/GenBank/DDBJ whole genome shotgun (WGS) entry which is preliminary data.</text>
</comment>
<evidence type="ECO:0000313" key="19">
    <source>
        <dbReference type="Proteomes" id="UP000648239"/>
    </source>
</evidence>
<dbReference type="Pfam" id="PF01351">
    <property type="entry name" value="RNase_HII"/>
    <property type="match status" value="1"/>
</dbReference>
<dbReference type="HAMAP" id="MF_00052_B">
    <property type="entry name" value="RNase_HII_B"/>
    <property type="match status" value="1"/>
</dbReference>
<feature type="binding site" evidence="14 15">
    <location>
        <position position="123"/>
    </location>
    <ligand>
        <name>a divalent metal cation</name>
        <dbReference type="ChEBI" id="CHEBI:60240"/>
    </ligand>
</feature>
<proteinExistence type="inferred from homology"/>
<keyword evidence="13 14" id="KW-0464">Manganese</keyword>
<organism evidence="18 19">
    <name type="scientific">Candidatus Polarisedimenticola svalbardensis</name>
    <dbReference type="NCBI Taxonomy" id="2886004"/>
    <lineage>
        <taxon>Bacteria</taxon>
        <taxon>Pseudomonadati</taxon>
        <taxon>Acidobacteriota</taxon>
        <taxon>Candidatus Polarisedimenticolia</taxon>
        <taxon>Candidatus Polarisedimenticolales</taxon>
        <taxon>Candidatus Polarisedimenticolaceae</taxon>
        <taxon>Candidatus Polarisedimenticola</taxon>
    </lineage>
</organism>
<feature type="binding site" evidence="14 15">
    <location>
        <position position="32"/>
    </location>
    <ligand>
        <name>a divalent metal cation</name>
        <dbReference type="ChEBI" id="CHEBI:60240"/>
    </ligand>
</feature>
<keyword evidence="8 14" id="KW-0963">Cytoplasm</keyword>
<evidence type="ECO:0000256" key="15">
    <source>
        <dbReference type="PROSITE-ProRule" id="PRU01319"/>
    </source>
</evidence>
<evidence type="ECO:0000259" key="17">
    <source>
        <dbReference type="PROSITE" id="PS51975"/>
    </source>
</evidence>